<keyword evidence="2" id="KW-0813">Transport</keyword>
<name>A0AAN7ZTF9_9SACH</name>
<reference evidence="23" key="1">
    <citation type="submission" date="2023-07" db="EMBL/GenBank/DDBJ databases">
        <title>A draft genome of Kazachstania heterogenica Y-27499.</title>
        <authorList>
            <person name="Donic C."/>
            <person name="Kralova J.S."/>
            <person name="Fidel L."/>
            <person name="Ben-Dor S."/>
            <person name="Jung S."/>
        </authorList>
    </citation>
    <scope>NUCLEOTIDE SEQUENCE [LARGE SCALE GENOMIC DNA]</scope>
    <source>
        <strain evidence="23">Y27499</strain>
    </source>
</reference>
<dbReference type="GO" id="GO:0032991">
    <property type="term" value="C:protein-containing complex"/>
    <property type="evidence" value="ECO:0007669"/>
    <property type="project" value="UniProtKB-ARBA"/>
</dbReference>
<dbReference type="Gene3D" id="1.10.510.10">
    <property type="entry name" value="Transferase(Phosphotransferase) domain 1"/>
    <property type="match status" value="1"/>
</dbReference>
<evidence type="ECO:0000256" key="1">
    <source>
        <dbReference type="ARBA" id="ARBA00004141"/>
    </source>
</evidence>
<keyword evidence="23" id="KW-1185">Reference proteome</keyword>
<evidence type="ECO:0000256" key="6">
    <source>
        <dbReference type="ARBA" id="ARBA00022679"/>
    </source>
</evidence>
<dbReference type="PROSITE" id="PS00108">
    <property type="entry name" value="PROTEIN_KINASE_ST"/>
    <property type="match status" value="1"/>
</dbReference>
<evidence type="ECO:0000256" key="13">
    <source>
        <dbReference type="ARBA" id="ARBA00023065"/>
    </source>
</evidence>
<feature type="compositionally biased region" description="Low complexity" evidence="19">
    <location>
        <begin position="199"/>
        <end position="219"/>
    </location>
</feature>
<feature type="transmembrane region" description="Helical" evidence="20">
    <location>
        <begin position="1713"/>
        <end position="1733"/>
    </location>
</feature>
<feature type="compositionally biased region" description="Basic and acidic residues" evidence="19">
    <location>
        <begin position="1207"/>
        <end position="1218"/>
    </location>
</feature>
<evidence type="ECO:0000256" key="10">
    <source>
        <dbReference type="ARBA" id="ARBA00022840"/>
    </source>
</evidence>
<dbReference type="GO" id="GO:0004674">
    <property type="term" value="F:protein serine/threonine kinase activity"/>
    <property type="evidence" value="ECO:0007669"/>
    <property type="project" value="UniProtKB-KW"/>
</dbReference>
<dbReference type="SUPFAM" id="SSF56112">
    <property type="entry name" value="Protein kinase-like (PK-like)"/>
    <property type="match status" value="1"/>
</dbReference>
<feature type="region of interest" description="Disordered" evidence="19">
    <location>
        <begin position="486"/>
        <end position="533"/>
    </location>
</feature>
<comment type="subcellular location">
    <subcellularLocation>
        <location evidence="1">Membrane</location>
        <topology evidence="1">Multi-pass membrane protein</topology>
    </subcellularLocation>
</comment>
<feature type="compositionally biased region" description="Polar residues" evidence="19">
    <location>
        <begin position="277"/>
        <end position="292"/>
    </location>
</feature>
<feature type="compositionally biased region" description="Basic and acidic residues" evidence="19">
    <location>
        <begin position="1472"/>
        <end position="1482"/>
    </location>
</feature>
<dbReference type="GO" id="GO:0005524">
    <property type="term" value="F:ATP binding"/>
    <property type="evidence" value="ECO:0007669"/>
    <property type="project" value="UniProtKB-UniRule"/>
</dbReference>
<dbReference type="Pfam" id="PF02386">
    <property type="entry name" value="TrkH"/>
    <property type="match status" value="1"/>
</dbReference>
<feature type="transmembrane region" description="Helical" evidence="20">
    <location>
        <begin position="1778"/>
        <end position="1795"/>
    </location>
</feature>
<evidence type="ECO:0000256" key="5">
    <source>
        <dbReference type="ARBA" id="ARBA00022553"/>
    </source>
</evidence>
<comment type="catalytic activity">
    <reaction evidence="17">
        <text>L-seryl-[protein] + ATP = O-phospho-L-seryl-[protein] + ADP + H(+)</text>
        <dbReference type="Rhea" id="RHEA:17989"/>
        <dbReference type="Rhea" id="RHEA-COMP:9863"/>
        <dbReference type="Rhea" id="RHEA-COMP:11604"/>
        <dbReference type="ChEBI" id="CHEBI:15378"/>
        <dbReference type="ChEBI" id="CHEBI:29999"/>
        <dbReference type="ChEBI" id="CHEBI:30616"/>
        <dbReference type="ChEBI" id="CHEBI:83421"/>
        <dbReference type="ChEBI" id="CHEBI:456216"/>
        <dbReference type="EC" id="2.7.12.2"/>
    </reaction>
</comment>
<dbReference type="InterPro" id="IPR003445">
    <property type="entry name" value="Cat_transpt"/>
</dbReference>
<feature type="region of interest" description="Disordered" evidence="19">
    <location>
        <begin position="114"/>
        <end position="150"/>
    </location>
</feature>
<dbReference type="PANTHER" id="PTHR31064">
    <property type="entry name" value="POTASSIUM TRANSPORT PROTEIN DDB_G0292412-RELATED"/>
    <property type="match status" value="1"/>
</dbReference>
<dbReference type="PANTHER" id="PTHR31064:SF30">
    <property type="entry name" value="HIGH-AFFINITY POTASSIUM TRANSPORT PROTEIN-RELATED"/>
    <property type="match status" value="1"/>
</dbReference>
<dbReference type="GO" id="GO:0030007">
    <property type="term" value="P:intracellular potassium ion homeostasis"/>
    <property type="evidence" value="ECO:0007669"/>
    <property type="project" value="TreeGrafter"/>
</dbReference>
<evidence type="ECO:0000256" key="18">
    <source>
        <dbReference type="PROSITE-ProRule" id="PRU10141"/>
    </source>
</evidence>
<keyword evidence="12 20" id="KW-1133">Transmembrane helix</keyword>
<dbReference type="PROSITE" id="PS50011">
    <property type="entry name" value="PROTEIN_KINASE_DOM"/>
    <property type="match status" value="1"/>
</dbReference>
<dbReference type="InterPro" id="IPR004773">
    <property type="entry name" value="K/Na_transp_Trk1/HKT1"/>
</dbReference>
<keyword evidence="8 18" id="KW-0547">Nucleotide-binding</keyword>
<dbReference type="PROSITE" id="PS00107">
    <property type="entry name" value="PROTEIN_KINASE_ATP"/>
    <property type="match status" value="1"/>
</dbReference>
<evidence type="ECO:0000256" key="4">
    <source>
        <dbReference type="ARBA" id="ARBA00022538"/>
    </source>
</evidence>
<evidence type="ECO:0000256" key="17">
    <source>
        <dbReference type="ARBA" id="ARBA00049014"/>
    </source>
</evidence>
<protein>
    <recommendedName>
        <fullName evidence="16">mitogen-activated protein kinase kinase</fullName>
        <ecNumber evidence="16">2.7.12.2</ecNumber>
    </recommendedName>
</protein>
<dbReference type="GO" id="GO:0140107">
    <property type="term" value="F:high-affinity potassium ion transmembrane transporter activity"/>
    <property type="evidence" value="ECO:0007669"/>
    <property type="project" value="TreeGrafter"/>
</dbReference>
<comment type="caution">
    <text evidence="22">The sequence shown here is derived from an EMBL/GenBank/DDBJ whole genome shotgun (WGS) entry which is preliminary data.</text>
</comment>
<evidence type="ECO:0000256" key="11">
    <source>
        <dbReference type="ARBA" id="ARBA00022958"/>
    </source>
</evidence>
<keyword evidence="10 18" id="KW-0067">ATP-binding</keyword>
<keyword evidence="5" id="KW-0597">Phosphoprotein</keyword>
<feature type="transmembrane region" description="Helical" evidence="20">
    <location>
        <begin position="1578"/>
        <end position="1599"/>
    </location>
</feature>
<dbReference type="FunFam" id="1.10.510.10:FF:000433">
    <property type="entry name" value="MAP kinase kinase PBS2"/>
    <property type="match status" value="1"/>
</dbReference>
<evidence type="ECO:0000313" key="23">
    <source>
        <dbReference type="Proteomes" id="UP001306508"/>
    </source>
</evidence>
<feature type="region of interest" description="Disordered" evidence="19">
    <location>
        <begin position="1460"/>
        <end position="1510"/>
    </location>
</feature>
<dbReference type="CDD" id="cd06622">
    <property type="entry name" value="PKc_PBS2_like"/>
    <property type="match status" value="1"/>
</dbReference>
<evidence type="ECO:0000256" key="19">
    <source>
        <dbReference type="SAM" id="MobiDB-lite"/>
    </source>
</evidence>
<feature type="compositionally biased region" description="Low complexity" evidence="19">
    <location>
        <begin position="1019"/>
        <end position="1041"/>
    </location>
</feature>
<feature type="compositionally biased region" description="Low complexity" evidence="19">
    <location>
        <begin position="1484"/>
        <end position="1502"/>
    </location>
</feature>
<dbReference type="NCBIfam" id="TIGR00934">
    <property type="entry name" value="2a38euk"/>
    <property type="match status" value="1"/>
</dbReference>
<feature type="region of interest" description="Disordered" evidence="19">
    <location>
        <begin position="1276"/>
        <end position="1298"/>
    </location>
</feature>
<feature type="region of interest" description="Disordered" evidence="19">
    <location>
        <begin position="1178"/>
        <end position="1238"/>
    </location>
</feature>
<dbReference type="InterPro" id="IPR017441">
    <property type="entry name" value="Protein_kinase_ATP_BS"/>
</dbReference>
<keyword evidence="4" id="KW-0633">Potassium transport</keyword>
<dbReference type="GO" id="GO:0005886">
    <property type="term" value="C:plasma membrane"/>
    <property type="evidence" value="ECO:0007669"/>
    <property type="project" value="TreeGrafter"/>
</dbReference>
<comment type="similarity">
    <text evidence="15">Belongs to the protein kinase superfamily. STE Ser/Thr protein kinase family. MAP kinase kinase subfamily.</text>
</comment>
<evidence type="ECO:0000256" key="3">
    <source>
        <dbReference type="ARBA" id="ARBA00022527"/>
    </source>
</evidence>
<feature type="region of interest" description="Disordered" evidence="19">
    <location>
        <begin position="2050"/>
        <end position="2071"/>
    </location>
</feature>
<feature type="domain" description="Protein kinase" evidence="21">
    <location>
        <begin position="582"/>
        <end position="845"/>
    </location>
</feature>
<keyword evidence="11" id="KW-0630">Potassium</keyword>
<feature type="binding site" evidence="18">
    <location>
        <position position="611"/>
    </location>
    <ligand>
        <name>ATP</name>
        <dbReference type="ChEBI" id="CHEBI:30616"/>
    </ligand>
</feature>
<evidence type="ECO:0000256" key="16">
    <source>
        <dbReference type="ARBA" id="ARBA00038999"/>
    </source>
</evidence>
<feature type="transmembrane region" description="Helical" evidence="20">
    <location>
        <begin position="1915"/>
        <end position="1938"/>
    </location>
</feature>
<feature type="region of interest" description="Disordered" evidence="19">
    <location>
        <begin position="34"/>
        <end position="96"/>
    </location>
</feature>
<evidence type="ECO:0000256" key="15">
    <source>
        <dbReference type="ARBA" id="ARBA00038035"/>
    </source>
</evidence>
<sequence length="2071" mass="232535">MTERFSKLSLDGTNPIKSSLSDYDDIIHDYNCIHTSDNDSNNDNDDDDIKRNSPFVSSSGITNDNITTATTNTNTNTNTSPVTNTNIKRNGSTSSNYDKINANLHARVKAFQEQRALKRSTSSGANRKTPQERLVASSNNNNNTNNYISDDDIDRNELSLDISSYTTSTSSASLVSKTLNKIVNKPLPPLPNLSHSDSHNISRSTSISSVSSKDSCNSKNLENRDISTTNVNNSIRSLMHPTGPSYNDFIQNISTKNLHRNNNNNNNVNFEDAATPENLQSNDVLKPNTNNDSYDDKIASITKKHSRIISAKDFNLESSEEATILSNDNKKNMNMITNIVESISNTKDQSDKEVVHEQVVTTDSTDSSITNSNIVSTTATISNVQNTSNFVSQIPQQLNPNRRAPKRPVFTNMKAAIQTSQTNSTVQNRSPKQSLSARRGLKLPLGGMNLKMLTKSFPSTTTSSVHADSQEFAVSPVNKNNHILNHSSGRRLNPGSLINGIQTTSTSSSYDDNCDTEGTMPDNSSSNSSSLGSGGPGGLFSNFSKYVDIKSGSLNFAGKLSLSSKGIDFSNGSSSRITLDELEFLEELGHGNYGNVSKVLHKPTNVIMAMKEVRLELDEAKFRQILMELEVLHKCRSPYIVDFYGAFFIEGAVYMCIEYMDGGSLDKIYDQNPKIGGIDEPQLAYITDAVIRGLKELKEVHNIIHRDVKPTNILCSAQQGTIKLCDFGVSGNLVASMAKTNIGCQSYMAPERIKSLNPDIATYTVQSDIWSLGLSILEMALGRYPYPPETFNNIFSQLSAIVDGPPPKLPADKFSIEAQEFVALCLQKIPERRPTYSKLLEHPWLVKYRKVDVGMSRYIKERLEIKKRILDASGENALPKIVPALHMAIHGCLAFVRLYWFERYFDDIKNSSKRNFKMRRTRTILQREMTRRRTLTSRTHSFQASANNAPMSNLKFGHTIHRANTAETNFQEKLFSGLKVNRDEESTSSNQASNTTWRSSNTANSQMSGSQSNIHEYLGVSKNSNNGNGTGSNAISNSNGNITRVRKNSINSSVSGGFNSDSDDSIINTHKKRMPLPQPGESFAKRRKSGDVRPEDMYRSIMMLREKQQQEQLQQQKEEDTSDDAEPVLFIKGRNINTSSVKRSTKKTQSDPNLSRNSIESQQVANFKIKSDVENCSKEDYESSNSHSINNLRNSNYVSESSVVNTNDHDTENEHIDSQHSGTNIELSSDSENSASVVVTDSLPESISSHQGSSNTQREGRLSNQHIKFVNNMDTDTLRQHGGDLNIPSGGKNKEGQSIQFNITAPPRKMIKRKSYNSQYSKVVRPSYGKRRQISSRSILQQLKKGGKLRRNIQRRLSNNNVAKPLNELSSIGNKQDMKYPEEQIGNYDGEDYFADNETVDDILFDVSPKKLNELSQAPDFQDMVYENWKASHKHNKRPENKRRKSWIFDNYYKGDHENVGKFNMSSMSTSDKMKKDKKEAPPNDLLSSSVDSASNVTSSSTQNGSLENYDYDEEDPANYGLHFDYNIPNNMNLPLSRTMSTNYLSWQPTIGRNSTFVGLTKDQRDELGGVEYRAIKLLCRIVVFYYVGFHVMAFTMLLPWICEMKDYIYVVRQDGISPAWWGFFTAMSSFNDLGITLTPNSMASFATSIYVQVVMIWFMIIGNTGFPILLRLIIWIMFHLAPDLSQTKESLGFLLDHPRRCFTLLFPSSATWWLLLTLLFLNITDLILFIILDLGAEVLKPYTKGIRVLMGAFQAVSTRTSGFSVTDLSQLHAAIQVSYMLMMYVSVLPLAISIRRTNVYEEQSLGLYGKMNERELEEEEEELEGLSDTSSNSEEGSDDSTKKRKKQKNKKKFRHNNMSTDTLSSEDLDEISTKSFIGAHLRKQLSFDLWFLFLGLFIICICENDKIKDEAMPSFNIFAILFEIVSAYGTVGLSLGYPNTNQSFSAQFTVLSKLVIISMLIRGRCRGLPYSLDRAILLPSERLEHIDHIEDMKLRRRNTTSLNNTDPMTGYVMNKTGWIRANLGKFGISPTMKGHRSETSPILEEYEMGENHDHQKKDNHPISDDRIKTL</sequence>
<evidence type="ECO:0000256" key="12">
    <source>
        <dbReference type="ARBA" id="ARBA00022989"/>
    </source>
</evidence>
<feature type="compositionally biased region" description="Low complexity" evidence="19">
    <location>
        <begin position="62"/>
        <end position="86"/>
    </location>
</feature>
<feature type="compositionally biased region" description="Polar residues" evidence="19">
    <location>
        <begin position="1219"/>
        <end position="1238"/>
    </location>
</feature>
<feature type="compositionally biased region" description="Polar residues" evidence="19">
    <location>
        <begin position="1150"/>
        <end position="1163"/>
    </location>
</feature>
<feature type="transmembrane region" description="Helical" evidence="20">
    <location>
        <begin position="1886"/>
        <end position="1903"/>
    </location>
</feature>
<feature type="compositionally biased region" description="Polar residues" evidence="19">
    <location>
        <begin position="87"/>
        <end position="96"/>
    </location>
</feature>
<keyword evidence="14 20" id="KW-0472">Membrane</keyword>
<dbReference type="GO" id="GO:0038066">
    <property type="term" value="P:p38MAPK cascade"/>
    <property type="evidence" value="ECO:0007669"/>
    <property type="project" value="UniProtKB-ARBA"/>
</dbReference>
<dbReference type="GO" id="GO:0004708">
    <property type="term" value="F:MAP kinase kinase activity"/>
    <property type="evidence" value="ECO:0007669"/>
    <property type="project" value="UniProtKB-EC"/>
</dbReference>
<evidence type="ECO:0000256" key="7">
    <source>
        <dbReference type="ARBA" id="ARBA00022692"/>
    </source>
</evidence>
<evidence type="ECO:0000256" key="14">
    <source>
        <dbReference type="ARBA" id="ARBA00023136"/>
    </source>
</evidence>
<dbReference type="InterPro" id="IPR051143">
    <property type="entry name" value="TrkH_K-transport"/>
</dbReference>
<dbReference type="Proteomes" id="UP001306508">
    <property type="component" value="Unassembled WGS sequence"/>
</dbReference>
<feature type="transmembrane region" description="Helical" evidence="20">
    <location>
        <begin position="1619"/>
        <end position="1638"/>
    </location>
</feature>
<feature type="region of interest" description="Disordered" evidence="19">
    <location>
        <begin position="1819"/>
        <end position="1860"/>
    </location>
</feature>
<evidence type="ECO:0000313" key="22">
    <source>
        <dbReference type="EMBL" id="KAK5782264.1"/>
    </source>
</evidence>
<evidence type="ECO:0000256" key="8">
    <source>
        <dbReference type="ARBA" id="ARBA00022741"/>
    </source>
</evidence>
<dbReference type="GO" id="GO:0071470">
    <property type="term" value="P:cellular response to osmotic stress"/>
    <property type="evidence" value="ECO:0007669"/>
    <property type="project" value="UniProtKB-ARBA"/>
</dbReference>
<dbReference type="FunFam" id="3.30.200.20:FF:000341">
    <property type="entry name" value="MAP kinase kinase PBS2"/>
    <property type="match status" value="1"/>
</dbReference>
<feature type="compositionally biased region" description="Polar residues" evidence="19">
    <location>
        <begin position="499"/>
        <end position="511"/>
    </location>
</feature>
<dbReference type="GO" id="GO:1990573">
    <property type="term" value="P:potassium ion import across plasma membrane"/>
    <property type="evidence" value="ECO:0007669"/>
    <property type="project" value="TreeGrafter"/>
</dbReference>
<feature type="compositionally biased region" description="Polar residues" evidence="19">
    <location>
        <begin position="1048"/>
        <end position="1068"/>
    </location>
</feature>
<evidence type="ECO:0000256" key="2">
    <source>
        <dbReference type="ARBA" id="ARBA00022448"/>
    </source>
</evidence>
<dbReference type="InterPro" id="IPR008271">
    <property type="entry name" value="Ser/Thr_kinase_AS"/>
</dbReference>
<dbReference type="InterPro" id="IPR011009">
    <property type="entry name" value="Kinase-like_dom_sf"/>
</dbReference>
<feature type="transmembrane region" description="Helical" evidence="20">
    <location>
        <begin position="1650"/>
        <end position="1679"/>
    </location>
</feature>
<feature type="region of interest" description="Disordered" evidence="19">
    <location>
        <begin position="981"/>
        <end position="1093"/>
    </location>
</feature>
<feature type="region of interest" description="Disordered" evidence="19">
    <location>
        <begin position="258"/>
        <end position="296"/>
    </location>
</feature>
<dbReference type="SMART" id="SM00220">
    <property type="entry name" value="S_TKc"/>
    <property type="match status" value="1"/>
</dbReference>
<feature type="compositionally biased region" description="Low complexity" evidence="19">
    <location>
        <begin position="1194"/>
        <end position="1206"/>
    </location>
</feature>
<feature type="region of interest" description="Disordered" evidence="19">
    <location>
        <begin position="1107"/>
        <end position="1163"/>
    </location>
</feature>
<dbReference type="EMBL" id="JAWIZZ010000006">
    <property type="protein sequence ID" value="KAK5782264.1"/>
    <property type="molecule type" value="Genomic_DNA"/>
</dbReference>
<dbReference type="Pfam" id="PF00069">
    <property type="entry name" value="Pkinase"/>
    <property type="match status" value="1"/>
</dbReference>
<keyword evidence="9" id="KW-0418">Kinase</keyword>
<feature type="compositionally biased region" description="Polar residues" evidence="19">
    <location>
        <begin position="119"/>
        <end position="128"/>
    </location>
</feature>
<accession>A0AAN7ZTF9</accession>
<feature type="region of interest" description="Disordered" evidence="19">
    <location>
        <begin position="188"/>
        <end position="234"/>
    </location>
</feature>
<dbReference type="Gene3D" id="3.30.200.20">
    <property type="entry name" value="Phosphorylase Kinase, domain 1"/>
    <property type="match status" value="1"/>
</dbReference>
<proteinExistence type="inferred from homology"/>
<dbReference type="GO" id="GO:0005737">
    <property type="term" value="C:cytoplasm"/>
    <property type="evidence" value="ECO:0007669"/>
    <property type="project" value="UniProtKB-ARBA"/>
</dbReference>
<evidence type="ECO:0000256" key="9">
    <source>
        <dbReference type="ARBA" id="ARBA00022777"/>
    </source>
</evidence>
<organism evidence="22 23">
    <name type="scientific">Arxiozyma heterogenica</name>
    <dbReference type="NCBI Taxonomy" id="278026"/>
    <lineage>
        <taxon>Eukaryota</taxon>
        <taxon>Fungi</taxon>
        <taxon>Dikarya</taxon>
        <taxon>Ascomycota</taxon>
        <taxon>Saccharomycotina</taxon>
        <taxon>Saccharomycetes</taxon>
        <taxon>Saccharomycetales</taxon>
        <taxon>Saccharomycetaceae</taxon>
        <taxon>Arxiozyma</taxon>
    </lineage>
</organism>
<keyword evidence="7 20" id="KW-0812">Transmembrane</keyword>
<feature type="compositionally biased region" description="Polar residues" evidence="19">
    <location>
        <begin position="1183"/>
        <end position="1193"/>
    </location>
</feature>
<dbReference type="EC" id="2.7.12.2" evidence="16"/>
<feature type="compositionally biased region" description="Polar residues" evidence="19">
    <location>
        <begin position="987"/>
        <end position="1014"/>
    </location>
</feature>
<feature type="compositionally biased region" description="Basic residues" evidence="19">
    <location>
        <begin position="1843"/>
        <end position="1856"/>
    </location>
</feature>
<keyword evidence="6" id="KW-0808">Transferase</keyword>
<keyword evidence="3" id="KW-0723">Serine/threonine-protein kinase</keyword>
<evidence type="ECO:0000256" key="20">
    <source>
        <dbReference type="SAM" id="Phobius"/>
    </source>
</evidence>
<evidence type="ECO:0000259" key="21">
    <source>
        <dbReference type="PROSITE" id="PS50011"/>
    </source>
</evidence>
<dbReference type="InterPro" id="IPR000719">
    <property type="entry name" value="Prot_kinase_dom"/>
</dbReference>
<keyword evidence="13" id="KW-0406">Ion transport</keyword>
<gene>
    <name evidence="22" type="ORF">RI543_000194</name>
</gene>